<dbReference type="PANTHER" id="PTHR31465">
    <property type="entry name" value="PROTEIN RTA1-RELATED"/>
    <property type="match status" value="1"/>
</dbReference>
<comment type="subcellular location">
    <subcellularLocation>
        <location evidence="1">Membrane</location>
        <topology evidence="1">Multi-pass membrane protein</topology>
    </subcellularLocation>
</comment>
<evidence type="ECO:0000256" key="5">
    <source>
        <dbReference type="SAM" id="Phobius"/>
    </source>
</evidence>
<feature type="transmembrane region" description="Helical" evidence="5">
    <location>
        <begin position="47"/>
        <end position="65"/>
    </location>
</feature>
<keyword evidence="3 5" id="KW-1133">Transmembrane helix</keyword>
<organism evidence="6 7">
    <name type="scientific">Sclerotinia nivalis</name>
    <dbReference type="NCBI Taxonomy" id="352851"/>
    <lineage>
        <taxon>Eukaryota</taxon>
        <taxon>Fungi</taxon>
        <taxon>Dikarya</taxon>
        <taxon>Ascomycota</taxon>
        <taxon>Pezizomycotina</taxon>
        <taxon>Leotiomycetes</taxon>
        <taxon>Helotiales</taxon>
        <taxon>Sclerotiniaceae</taxon>
        <taxon>Sclerotinia</taxon>
    </lineage>
</organism>
<evidence type="ECO:0000256" key="2">
    <source>
        <dbReference type="ARBA" id="ARBA00022692"/>
    </source>
</evidence>
<evidence type="ECO:0000256" key="3">
    <source>
        <dbReference type="ARBA" id="ARBA00022989"/>
    </source>
</evidence>
<dbReference type="PANTHER" id="PTHR31465:SF8">
    <property type="entry name" value="DOMAIN PROTEIN, PUTATIVE (AFU_ORTHOLOGUE AFUA_6G14140)-RELATED"/>
    <property type="match status" value="1"/>
</dbReference>
<dbReference type="GO" id="GO:0000324">
    <property type="term" value="C:fungal-type vacuole"/>
    <property type="evidence" value="ECO:0007669"/>
    <property type="project" value="TreeGrafter"/>
</dbReference>
<dbReference type="InterPro" id="IPR007568">
    <property type="entry name" value="RTA1"/>
</dbReference>
<dbReference type="EMBL" id="JAPEIS010000007">
    <property type="protein sequence ID" value="KAJ8064732.1"/>
    <property type="molecule type" value="Genomic_DNA"/>
</dbReference>
<evidence type="ECO:0000256" key="1">
    <source>
        <dbReference type="ARBA" id="ARBA00004141"/>
    </source>
</evidence>
<evidence type="ECO:0000313" key="6">
    <source>
        <dbReference type="EMBL" id="KAJ8064732.1"/>
    </source>
</evidence>
<proteinExistence type="predicted"/>
<comment type="caution">
    <text evidence="6">The sequence shown here is derived from an EMBL/GenBank/DDBJ whole genome shotgun (WGS) entry which is preliminary data.</text>
</comment>
<keyword evidence="7" id="KW-1185">Reference proteome</keyword>
<evidence type="ECO:0000256" key="4">
    <source>
        <dbReference type="ARBA" id="ARBA00023136"/>
    </source>
</evidence>
<sequence length="97" mass="10795">MAVRRPFKLFCVGVTVAFITIFARCVYRIAEMVGGWANPIMRDEAGFIVMEGFMIIIAVSSLAIFHPGWCFPQLFTKANTKVESVEKTRLGSESESA</sequence>
<keyword evidence="2 5" id="KW-0812">Transmembrane</keyword>
<dbReference type="GO" id="GO:0005886">
    <property type="term" value="C:plasma membrane"/>
    <property type="evidence" value="ECO:0007669"/>
    <property type="project" value="TreeGrafter"/>
</dbReference>
<evidence type="ECO:0000313" key="7">
    <source>
        <dbReference type="Proteomes" id="UP001152300"/>
    </source>
</evidence>
<reference evidence="6" key="1">
    <citation type="submission" date="2022-11" db="EMBL/GenBank/DDBJ databases">
        <title>Genome Resource of Sclerotinia nivalis Strain SnTB1, a Plant Pathogen Isolated from American Ginseng.</title>
        <authorList>
            <person name="Fan S."/>
        </authorList>
    </citation>
    <scope>NUCLEOTIDE SEQUENCE</scope>
    <source>
        <strain evidence="6">SnTB1</strain>
    </source>
</reference>
<protein>
    <submittedName>
        <fullName evidence="6">Uncharacterized protein</fullName>
    </submittedName>
</protein>
<accession>A0A9X0AL12</accession>
<dbReference type="Proteomes" id="UP001152300">
    <property type="component" value="Unassembled WGS sequence"/>
</dbReference>
<dbReference type="AlphaFoldDB" id="A0A9X0AL12"/>
<dbReference type="OrthoDB" id="4521223at2759"/>
<gene>
    <name evidence="6" type="ORF">OCU04_007050</name>
</gene>
<dbReference type="Pfam" id="PF04479">
    <property type="entry name" value="RTA1"/>
    <property type="match status" value="1"/>
</dbReference>
<name>A0A9X0AL12_9HELO</name>
<keyword evidence="4 5" id="KW-0472">Membrane</keyword>